<evidence type="ECO:0000256" key="2">
    <source>
        <dbReference type="ARBA" id="ARBA00012224"/>
    </source>
</evidence>
<dbReference type="InterPro" id="IPR015422">
    <property type="entry name" value="PyrdxlP-dep_Trfase_small"/>
</dbReference>
<evidence type="ECO:0000256" key="5">
    <source>
        <dbReference type="ARBA" id="ARBA00037974"/>
    </source>
</evidence>
<name>A0A6P2BX12_9ACTN</name>
<gene>
    <name evidence="7" type="ORF">EAS64_28230</name>
</gene>
<dbReference type="EC" id="4.4.1.13" evidence="2"/>
<dbReference type="PANTHER" id="PTHR43525">
    <property type="entry name" value="PROTEIN MALY"/>
    <property type="match status" value="1"/>
</dbReference>
<dbReference type="CDD" id="cd00609">
    <property type="entry name" value="AAT_like"/>
    <property type="match status" value="1"/>
</dbReference>
<feature type="domain" description="Aminotransferase class I/classII large" evidence="6">
    <location>
        <begin position="32"/>
        <end position="376"/>
    </location>
</feature>
<evidence type="ECO:0000313" key="8">
    <source>
        <dbReference type="Proteomes" id="UP000460272"/>
    </source>
</evidence>
<dbReference type="RefSeq" id="WP_145858088.1">
    <property type="nucleotide sequence ID" value="NZ_RPFW01000005.1"/>
</dbReference>
<proteinExistence type="inferred from homology"/>
<keyword evidence="7" id="KW-0808">Transferase</keyword>
<dbReference type="AlphaFoldDB" id="A0A6P2BX12"/>
<keyword evidence="3" id="KW-0663">Pyridoxal phosphate</keyword>
<accession>A0A6P2BX12</accession>
<dbReference type="Gene3D" id="3.40.640.10">
    <property type="entry name" value="Type I PLP-dependent aspartate aminotransferase-like (Major domain)"/>
    <property type="match status" value="1"/>
</dbReference>
<keyword evidence="7" id="KW-0032">Aminotransferase</keyword>
<dbReference type="Pfam" id="PF00155">
    <property type="entry name" value="Aminotran_1_2"/>
    <property type="match status" value="1"/>
</dbReference>
<dbReference type="EMBL" id="RPFW01000005">
    <property type="protein sequence ID" value="TVZ02766.1"/>
    <property type="molecule type" value="Genomic_DNA"/>
</dbReference>
<evidence type="ECO:0000256" key="3">
    <source>
        <dbReference type="ARBA" id="ARBA00022898"/>
    </source>
</evidence>
<evidence type="ECO:0000313" key="7">
    <source>
        <dbReference type="EMBL" id="TVZ02766.1"/>
    </source>
</evidence>
<dbReference type="OrthoDB" id="3224382at2"/>
<evidence type="ECO:0000259" key="6">
    <source>
        <dbReference type="Pfam" id="PF00155"/>
    </source>
</evidence>
<comment type="similarity">
    <text evidence="5">Belongs to the class-II pyridoxal-phosphate-dependent aminotransferase family. MalY/PatB cystathionine beta-lyase subfamily.</text>
</comment>
<dbReference type="GO" id="GO:0030170">
    <property type="term" value="F:pyridoxal phosphate binding"/>
    <property type="evidence" value="ECO:0007669"/>
    <property type="project" value="InterPro"/>
</dbReference>
<evidence type="ECO:0000256" key="1">
    <source>
        <dbReference type="ARBA" id="ARBA00001933"/>
    </source>
</evidence>
<organism evidence="7 8">
    <name type="scientific">Trebonia kvetii</name>
    <dbReference type="NCBI Taxonomy" id="2480626"/>
    <lineage>
        <taxon>Bacteria</taxon>
        <taxon>Bacillati</taxon>
        <taxon>Actinomycetota</taxon>
        <taxon>Actinomycetes</taxon>
        <taxon>Streptosporangiales</taxon>
        <taxon>Treboniaceae</taxon>
        <taxon>Trebonia</taxon>
    </lineage>
</organism>
<dbReference type="GO" id="GO:0047804">
    <property type="term" value="F:cysteine-S-conjugate beta-lyase activity"/>
    <property type="evidence" value="ECO:0007669"/>
    <property type="project" value="UniProtKB-EC"/>
</dbReference>
<dbReference type="GO" id="GO:0008483">
    <property type="term" value="F:transaminase activity"/>
    <property type="evidence" value="ECO:0007669"/>
    <property type="project" value="UniProtKB-KW"/>
</dbReference>
<dbReference type="InterPro" id="IPR004839">
    <property type="entry name" value="Aminotransferase_I/II_large"/>
</dbReference>
<dbReference type="PANTHER" id="PTHR43525:SF2">
    <property type="entry name" value="CYSTATHIONINE BETA-LYASE-RELATED"/>
    <property type="match status" value="1"/>
</dbReference>
<evidence type="ECO:0000256" key="4">
    <source>
        <dbReference type="ARBA" id="ARBA00023239"/>
    </source>
</evidence>
<dbReference type="InterPro" id="IPR015421">
    <property type="entry name" value="PyrdxlP-dep_Trfase_major"/>
</dbReference>
<dbReference type="InterPro" id="IPR015424">
    <property type="entry name" value="PyrdxlP-dep_Trfase"/>
</dbReference>
<comment type="caution">
    <text evidence="7">The sequence shown here is derived from an EMBL/GenBank/DDBJ whole genome shotgun (WGS) entry which is preliminary data.</text>
</comment>
<reference evidence="7 8" key="1">
    <citation type="submission" date="2018-11" db="EMBL/GenBank/DDBJ databases">
        <title>Trebonia kvetii gen.nov., sp.nov., a novel acidophilic actinobacterium, and proposal of the new actinobacterial family Treboniaceae fam. nov.</title>
        <authorList>
            <person name="Rapoport D."/>
            <person name="Sagova-Mareckova M."/>
            <person name="Sedlacek I."/>
            <person name="Provaznik J."/>
            <person name="Kralova S."/>
            <person name="Pavlinic D."/>
            <person name="Benes V."/>
            <person name="Kopecky J."/>
        </authorList>
    </citation>
    <scope>NUCLEOTIDE SEQUENCE [LARGE SCALE GENOMIC DNA]</scope>
    <source>
        <strain evidence="7 8">15Tr583</strain>
    </source>
</reference>
<keyword evidence="4" id="KW-0456">Lyase</keyword>
<protein>
    <recommendedName>
        <fullName evidence="2">cysteine-S-conjugate beta-lyase</fullName>
        <ecNumber evidence="2">4.4.1.13</ecNumber>
    </recommendedName>
</protein>
<comment type="cofactor">
    <cofactor evidence="1">
        <name>pyridoxal 5'-phosphate</name>
        <dbReference type="ChEBI" id="CHEBI:597326"/>
    </cofactor>
</comment>
<dbReference type="InterPro" id="IPR051798">
    <property type="entry name" value="Class-II_PLP-Dep_Aminotrans"/>
</dbReference>
<dbReference type="Gene3D" id="3.90.1150.10">
    <property type="entry name" value="Aspartate Aminotransferase, domain 1"/>
    <property type="match status" value="1"/>
</dbReference>
<dbReference type="SUPFAM" id="SSF53383">
    <property type="entry name" value="PLP-dependent transferases"/>
    <property type="match status" value="1"/>
</dbReference>
<dbReference type="Proteomes" id="UP000460272">
    <property type="component" value="Unassembled WGS sequence"/>
</dbReference>
<sequence length="381" mass="40261">MNEADPLESLRRRTSEKWARYPADVLPMFVAEMDFPLAPEIKAALREAIEAGDTGYVNPRDTRAAAAFAGFAQDEWGWSPQVHRMGVTTDVSVVVVEALRRLIPPGGGVIITPPVYPPFFAFVPEAGGTVVEVPLLDDGTAYALDLAGIDRAMGAGARGVLLCNPHNPVGLVHSGEQLAELSAIVARHGGFVVSDEIHAPLVHGGHVFTPYLTVSSEAAEHGIAAESGSKAFNLAGLKTAFFVASADPMTRLITSLPEEVTFRAGLFGLIATRAGFSESRDWLRATVAAIEHNVAVLAELLAASLPAVRFRRPDASYLAWLDMSALGWGDDPAQFALEHAKVALTNGPAFGAQGAGHARMNIACSPEVISEAVARLARAAS</sequence>
<keyword evidence="8" id="KW-1185">Reference proteome</keyword>